<accession>A0ABQ4PVH4</accession>
<dbReference type="InterPro" id="IPR002765">
    <property type="entry name" value="UPF0145_YbjQ-like"/>
</dbReference>
<dbReference type="Proteomes" id="UP001161064">
    <property type="component" value="Unassembled WGS sequence"/>
</dbReference>
<evidence type="ECO:0000313" key="4">
    <source>
        <dbReference type="Proteomes" id="UP001161064"/>
    </source>
</evidence>
<dbReference type="Pfam" id="PF01906">
    <property type="entry name" value="YbjQ_1"/>
    <property type="match status" value="1"/>
</dbReference>
<evidence type="ECO:0000256" key="1">
    <source>
        <dbReference type="ARBA" id="ARBA00010751"/>
    </source>
</evidence>
<dbReference type="SUPFAM" id="SSF117782">
    <property type="entry name" value="YbjQ-like"/>
    <property type="match status" value="1"/>
</dbReference>
<dbReference type="PANTHER" id="PTHR34068">
    <property type="entry name" value="UPF0145 PROTEIN YBJQ"/>
    <property type="match status" value="1"/>
</dbReference>
<dbReference type="RefSeq" id="WP_284359319.1">
    <property type="nucleotide sequence ID" value="NZ_BPFZ01000004.1"/>
</dbReference>
<dbReference type="EMBL" id="BPFZ01000004">
    <property type="protein sequence ID" value="GIU66693.1"/>
    <property type="molecule type" value="Genomic_DNA"/>
</dbReference>
<proteinExistence type="inferred from homology"/>
<reference evidence="3" key="1">
    <citation type="submission" date="2021-05" db="EMBL/GenBank/DDBJ databases">
        <authorList>
            <person name="Tanabe Y."/>
        </authorList>
    </citation>
    <scope>NUCLEOTIDE SEQUENCE</scope>
    <source>
        <strain evidence="3">BOTRYCO-1</strain>
    </source>
</reference>
<dbReference type="Gene3D" id="3.30.110.70">
    <property type="entry name" value="Hypothetical protein apc22750. Chain B"/>
    <property type="match status" value="1"/>
</dbReference>
<dbReference type="HAMAP" id="MF_00338">
    <property type="entry name" value="UPF0145"/>
    <property type="match status" value="1"/>
</dbReference>
<evidence type="ECO:0000313" key="3">
    <source>
        <dbReference type="EMBL" id="GIU66693.1"/>
    </source>
</evidence>
<name>A0ABQ4PVH4_9PROT</name>
<keyword evidence="4" id="KW-1185">Reference proteome</keyword>
<protein>
    <recommendedName>
        <fullName evidence="2">UPF0145 protein PsB1_0847</fullName>
    </recommendedName>
</protein>
<sequence>MIVTTTDIVEGRKVVQYLGIVAGEAVIGANVFRDLFAGIRDVIGGRSGAYEQTLREARQAAIDELILEAKALGANGVIGVSVDFEGGVQQGTMMMVAASGTAVLLS</sequence>
<evidence type="ECO:0000256" key="2">
    <source>
        <dbReference type="HAMAP-Rule" id="MF_00338"/>
    </source>
</evidence>
<organism evidence="3 4">
    <name type="scientific">Candidatus Phycosocius spiralis</name>
    <dbReference type="NCBI Taxonomy" id="2815099"/>
    <lineage>
        <taxon>Bacteria</taxon>
        <taxon>Pseudomonadati</taxon>
        <taxon>Pseudomonadota</taxon>
        <taxon>Alphaproteobacteria</taxon>
        <taxon>Caulobacterales</taxon>
        <taxon>Caulobacterales incertae sedis</taxon>
        <taxon>Candidatus Phycosocius</taxon>
    </lineage>
</organism>
<reference evidence="3" key="2">
    <citation type="journal article" date="2023" name="ISME Commun">
        <title>Characterization of a bloom-associated alphaproteobacterial lineage, 'Candidatus Phycosocius': insights into freshwater algal-bacterial interactions.</title>
        <authorList>
            <person name="Tanabe Y."/>
            <person name="Yamaguchi H."/>
            <person name="Yoshida M."/>
            <person name="Kai A."/>
            <person name="Okazaki Y."/>
        </authorList>
    </citation>
    <scope>NUCLEOTIDE SEQUENCE</scope>
    <source>
        <strain evidence="3">BOTRYCO-1</strain>
    </source>
</reference>
<gene>
    <name evidence="3" type="ORF">PsB1_0847</name>
</gene>
<comment type="similarity">
    <text evidence="1 2">Belongs to the UPF0145 family.</text>
</comment>
<dbReference type="PANTHER" id="PTHR34068:SF1">
    <property type="entry name" value="UPF0145 PROTEIN YBJQ"/>
    <property type="match status" value="1"/>
</dbReference>
<comment type="caution">
    <text evidence="3">The sequence shown here is derived from an EMBL/GenBank/DDBJ whole genome shotgun (WGS) entry which is preliminary data.</text>
</comment>
<dbReference type="InterPro" id="IPR035439">
    <property type="entry name" value="UPF0145_dom_sf"/>
</dbReference>